<proteinExistence type="predicted"/>
<protein>
    <submittedName>
        <fullName evidence="1">Uncharacterized protein</fullName>
    </submittedName>
</protein>
<reference evidence="1" key="1">
    <citation type="submission" date="2018-05" db="EMBL/GenBank/DDBJ databases">
        <title>Draft genome of Mucuna pruriens seed.</title>
        <authorList>
            <person name="Nnadi N.E."/>
            <person name="Vos R."/>
            <person name="Hasami M.H."/>
            <person name="Devisetty U.K."/>
            <person name="Aguiy J.C."/>
        </authorList>
    </citation>
    <scope>NUCLEOTIDE SEQUENCE [LARGE SCALE GENOMIC DNA]</scope>
    <source>
        <strain evidence="1">JCA_2017</strain>
    </source>
</reference>
<accession>A0A371G8F6</accession>
<comment type="caution">
    <text evidence="1">The sequence shown here is derived from an EMBL/GenBank/DDBJ whole genome shotgun (WGS) entry which is preliminary data.</text>
</comment>
<evidence type="ECO:0000313" key="1">
    <source>
        <dbReference type="EMBL" id="RDX86840.1"/>
    </source>
</evidence>
<dbReference type="EMBL" id="QJKJ01006400">
    <property type="protein sequence ID" value="RDX86840.1"/>
    <property type="molecule type" value="Genomic_DNA"/>
</dbReference>
<dbReference type="AlphaFoldDB" id="A0A371G8F6"/>
<gene>
    <name evidence="1" type="ORF">CR513_31774</name>
</gene>
<dbReference type="Pfam" id="PF03004">
    <property type="entry name" value="Transposase_24"/>
    <property type="match status" value="1"/>
</dbReference>
<feature type="non-terminal residue" evidence="1">
    <location>
        <position position="1"/>
    </location>
</feature>
<dbReference type="Proteomes" id="UP000257109">
    <property type="component" value="Unassembled WGS sequence"/>
</dbReference>
<organism evidence="1 2">
    <name type="scientific">Mucuna pruriens</name>
    <name type="common">Velvet bean</name>
    <name type="synonym">Dolichos pruriens</name>
    <dbReference type="NCBI Taxonomy" id="157652"/>
    <lineage>
        <taxon>Eukaryota</taxon>
        <taxon>Viridiplantae</taxon>
        <taxon>Streptophyta</taxon>
        <taxon>Embryophyta</taxon>
        <taxon>Tracheophyta</taxon>
        <taxon>Spermatophyta</taxon>
        <taxon>Magnoliopsida</taxon>
        <taxon>eudicotyledons</taxon>
        <taxon>Gunneridae</taxon>
        <taxon>Pentapetalae</taxon>
        <taxon>rosids</taxon>
        <taxon>fabids</taxon>
        <taxon>Fabales</taxon>
        <taxon>Fabaceae</taxon>
        <taxon>Papilionoideae</taxon>
        <taxon>50 kb inversion clade</taxon>
        <taxon>NPAAA clade</taxon>
        <taxon>indigoferoid/millettioid clade</taxon>
        <taxon>Phaseoleae</taxon>
        <taxon>Mucuna</taxon>
    </lineage>
</organism>
<name>A0A371G8F6_MUCPR</name>
<dbReference type="InterPro" id="IPR004252">
    <property type="entry name" value="Probable_transposase_24"/>
</dbReference>
<evidence type="ECO:0000313" key="2">
    <source>
        <dbReference type="Proteomes" id="UP000257109"/>
    </source>
</evidence>
<sequence length="210" mass="24856">MDQRSFFQVIDNEFTPSDGPPCVISRIFKQKIDEPWPSWKKVWLEVHDMWFEEFKATQLQRPPTAWEVVEKTKKLKSGEWVNDKTRELAVNSIFYLFKHYFKEATSTNDSNSIPINDYDIYLEVVGGKNEKGNVYGLGKLTNKFMCSTRIPTNLIDMSMVQQMEEMCNTIHKLNNEIVEKKAEKLLEEKWCNCYIIMRSKVSRFDNKMKK</sequence>
<keyword evidence="2" id="KW-1185">Reference proteome</keyword>
<dbReference type="OrthoDB" id="1305029at2759"/>